<dbReference type="PANTHER" id="PTHR34504:SF2">
    <property type="entry name" value="UPF0150 PROTEIN SSL0259"/>
    <property type="match status" value="1"/>
</dbReference>
<comment type="caution">
    <text evidence="1">The sequence shown here is derived from an EMBL/GenBank/DDBJ whole genome shotgun (WGS) entry which is preliminary data.</text>
</comment>
<dbReference type="Proteomes" id="UP000323317">
    <property type="component" value="Unassembled WGS sequence"/>
</dbReference>
<dbReference type="AlphaFoldDB" id="A0A5D4K734"/>
<dbReference type="SUPFAM" id="SSF143100">
    <property type="entry name" value="TTHA1013/TTHA0281-like"/>
    <property type="match status" value="1"/>
</dbReference>
<dbReference type="InterPro" id="IPR035069">
    <property type="entry name" value="TTHA1013/TTHA0281-like"/>
</dbReference>
<dbReference type="InterPro" id="IPR051404">
    <property type="entry name" value="TA_system_antitoxin"/>
</dbReference>
<dbReference type="InterPro" id="IPR013321">
    <property type="entry name" value="Arc_rbn_hlx_hlx"/>
</dbReference>
<dbReference type="InterPro" id="IPR008651">
    <property type="entry name" value="Uncharacterised_HicB"/>
</dbReference>
<dbReference type="PANTHER" id="PTHR34504">
    <property type="entry name" value="ANTITOXIN HICB"/>
    <property type="match status" value="1"/>
</dbReference>
<reference evidence="1 2" key="1">
    <citation type="submission" date="2019-08" db="EMBL/GenBank/DDBJ databases">
        <title>Bacillus genomes from the desert of Cuatro Cienegas, Coahuila.</title>
        <authorList>
            <person name="Olmedo-Alvarez G."/>
        </authorList>
    </citation>
    <scope>NUCLEOTIDE SEQUENCE [LARGE SCALE GENOMIC DNA]</scope>
    <source>
        <strain evidence="1 2">CH40_1T</strain>
    </source>
</reference>
<proteinExistence type="predicted"/>
<dbReference type="Gene3D" id="1.10.1220.10">
    <property type="entry name" value="Met repressor-like"/>
    <property type="match status" value="1"/>
</dbReference>
<gene>
    <name evidence="1" type="ORF">FZC79_21770</name>
</gene>
<evidence type="ECO:0000313" key="2">
    <source>
        <dbReference type="Proteomes" id="UP000323317"/>
    </source>
</evidence>
<dbReference type="GO" id="GO:0006355">
    <property type="term" value="P:regulation of DNA-templated transcription"/>
    <property type="evidence" value="ECO:0007669"/>
    <property type="project" value="InterPro"/>
</dbReference>
<organism evidence="1 2">
    <name type="scientific">Rossellomorea vietnamensis</name>
    <dbReference type="NCBI Taxonomy" id="218284"/>
    <lineage>
        <taxon>Bacteria</taxon>
        <taxon>Bacillati</taxon>
        <taxon>Bacillota</taxon>
        <taxon>Bacilli</taxon>
        <taxon>Bacillales</taxon>
        <taxon>Bacillaceae</taxon>
        <taxon>Rossellomorea</taxon>
    </lineage>
</organism>
<evidence type="ECO:0000313" key="1">
    <source>
        <dbReference type="EMBL" id="TYR72659.1"/>
    </source>
</evidence>
<dbReference type="InterPro" id="IPR010985">
    <property type="entry name" value="Ribbon_hlx_hlx"/>
</dbReference>
<name>A0A5D4K734_9BACI</name>
<sequence length="128" mass="14921">MSNVTAKDLNYYLSLDYSIVINKVKEDDHEYYFGKIAELEGCHTDADTVDELMEDLEEVKEEYLKIKLEHNDKIPEPNEMPSGKIVLRMPKTLHWRLAGEAALEGVSLNQYMIYKLSRSLDSKENEYE</sequence>
<dbReference type="Gene3D" id="3.30.160.250">
    <property type="match status" value="1"/>
</dbReference>
<dbReference type="Pfam" id="PF05534">
    <property type="entry name" value="HicB"/>
    <property type="match status" value="1"/>
</dbReference>
<dbReference type="SUPFAM" id="SSF47598">
    <property type="entry name" value="Ribbon-helix-helix"/>
    <property type="match status" value="1"/>
</dbReference>
<dbReference type="RefSeq" id="WP_148948762.1">
    <property type="nucleotide sequence ID" value="NZ_VTEH01000028.1"/>
</dbReference>
<accession>A0A5D4K734</accession>
<protein>
    <submittedName>
        <fullName evidence="1">Type II toxin-antitoxin system HicB family antitoxin</fullName>
    </submittedName>
</protein>
<dbReference type="EMBL" id="VTEH01000028">
    <property type="protein sequence ID" value="TYR72659.1"/>
    <property type="molecule type" value="Genomic_DNA"/>
</dbReference>